<keyword evidence="2" id="KW-1185">Reference proteome</keyword>
<evidence type="ECO:0000313" key="2">
    <source>
        <dbReference type="Proteomes" id="UP000606721"/>
    </source>
</evidence>
<dbReference type="EMBL" id="JACJQT010000050">
    <property type="protein sequence ID" value="MBD2280063.1"/>
    <property type="molecule type" value="Genomic_DNA"/>
</dbReference>
<name>A0ABR8BYS1_APHFL</name>
<dbReference type="RefSeq" id="WP_190383754.1">
    <property type="nucleotide sequence ID" value="NZ_JACJQT010000050.1"/>
</dbReference>
<evidence type="ECO:0008006" key="3">
    <source>
        <dbReference type="Google" id="ProtNLM"/>
    </source>
</evidence>
<evidence type="ECO:0000313" key="1">
    <source>
        <dbReference type="EMBL" id="MBD2280063.1"/>
    </source>
</evidence>
<proteinExistence type="predicted"/>
<gene>
    <name evidence="1" type="ORF">H6F99_17770</name>
</gene>
<organism evidence="1 2">
    <name type="scientific">Aphanizomenon flos-aquae FACHB-1040</name>
    <dbReference type="NCBI Taxonomy" id="2692887"/>
    <lineage>
        <taxon>Bacteria</taxon>
        <taxon>Bacillati</taxon>
        <taxon>Cyanobacteriota</taxon>
        <taxon>Cyanophyceae</taxon>
        <taxon>Nostocales</taxon>
        <taxon>Aphanizomenonaceae</taxon>
        <taxon>Aphanizomenon</taxon>
    </lineage>
</organism>
<protein>
    <recommendedName>
        <fullName evidence="3">CopG</fullName>
    </recommendedName>
</protein>
<sequence length="51" mass="6009">MDESRKGETYKIVVYLNKQDYELVRLLAKEQGIALSELGNNLFQEYIDRTI</sequence>
<comment type="caution">
    <text evidence="1">The sequence shown here is derived from an EMBL/GenBank/DDBJ whole genome shotgun (WGS) entry which is preliminary data.</text>
</comment>
<dbReference type="Proteomes" id="UP000606721">
    <property type="component" value="Unassembled WGS sequence"/>
</dbReference>
<reference evidence="1 2" key="1">
    <citation type="journal article" date="2020" name="ISME J.">
        <title>Comparative genomics reveals insights into cyanobacterial evolution and habitat adaptation.</title>
        <authorList>
            <person name="Chen M.Y."/>
            <person name="Teng W.K."/>
            <person name="Zhao L."/>
            <person name="Hu C.X."/>
            <person name="Zhou Y.K."/>
            <person name="Han B.P."/>
            <person name="Song L.R."/>
            <person name="Shu W.S."/>
        </authorList>
    </citation>
    <scope>NUCLEOTIDE SEQUENCE [LARGE SCALE GENOMIC DNA]</scope>
    <source>
        <strain evidence="1 2">FACHB-1040</strain>
    </source>
</reference>
<accession>A0ABR8BYS1</accession>